<organism evidence="1 2">
    <name type="scientific">Prorocentrum cordatum</name>
    <dbReference type="NCBI Taxonomy" id="2364126"/>
    <lineage>
        <taxon>Eukaryota</taxon>
        <taxon>Sar</taxon>
        <taxon>Alveolata</taxon>
        <taxon>Dinophyceae</taxon>
        <taxon>Prorocentrales</taxon>
        <taxon>Prorocentraceae</taxon>
        <taxon>Prorocentrum</taxon>
    </lineage>
</organism>
<dbReference type="Gene3D" id="3.30.420.10">
    <property type="entry name" value="Ribonuclease H-like superfamily/Ribonuclease H"/>
    <property type="match status" value="1"/>
</dbReference>
<evidence type="ECO:0008006" key="3">
    <source>
        <dbReference type="Google" id="ProtNLM"/>
    </source>
</evidence>
<keyword evidence="2" id="KW-1185">Reference proteome</keyword>
<dbReference type="EMBL" id="CAUYUJ010014839">
    <property type="protein sequence ID" value="CAK0846688.1"/>
    <property type="molecule type" value="Genomic_DNA"/>
</dbReference>
<accession>A0ABN9TL49</accession>
<reference evidence="1" key="1">
    <citation type="submission" date="2023-10" db="EMBL/GenBank/DDBJ databases">
        <authorList>
            <person name="Chen Y."/>
            <person name="Shah S."/>
            <person name="Dougan E. K."/>
            <person name="Thang M."/>
            <person name="Chan C."/>
        </authorList>
    </citation>
    <scope>NUCLEOTIDE SEQUENCE [LARGE SCALE GENOMIC DNA]</scope>
</reference>
<protein>
    <recommendedName>
        <fullName evidence="3">Exonuclease domain-containing protein</fullName>
    </recommendedName>
</protein>
<sequence>MRGQRYREFPTHGDGACGIHALVGETTRAGELRHKKPRDFLRGTFGETAEEFRRKCRNVQVVEDVINWVWKQVIKPQAQKHANLTDRDLGMMYEEKKVWKNAKKKDVAFDACVSAVKLERNALSVFTEKREAVALALRSLCQDEMKEVFLRTLLVHMDILDDYDRVNDGGYRKIDIVGADSDLGQHYRRGIIEYSGVSNMNVLLRHLEATVNDLQNADVDKAFGAGVGRFVDLVREINITRDTGYPGHDMDGVNSESRMGARLRERYKQKYPDKCGTVRFIPKAVEDAVRHLKGATESIVQDKVATPPEAPKNTQEWEMTSRPHHIVPERSSRSQANIHENYTHMFNKFGDLQITTGTEMTDQFNAWYSDMAFPYTLPCAVGGYDVPHRPRRRRPEDKDLPQHEAASFDKALSVVCPWRHELRDQLPRGSLEVLGKQHGIPRRGQAHTAGSDALLTLELFLQLEYAAYLCKENWNPSPWAEDYKWDGDDFPWGPSSDWSTMSFANDTPHAHRDTWWDSHPHPHGIAYAWREPAPQLHAWPSSYGSAADWYSSWGLA</sequence>
<dbReference type="InterPro" id="IPR036397">
    <property type="entry name" value="RNaseH_sf"/>
</dbReference>
<proteinExistence type="predicted"/>
<dbReference type="Proteomes" id="UP001189429">
    <property type="component" value="Unassembled WGS sequence"/>
</dbReference>
<gene>
    <name evidence="1" type="ORF">PCOR1329_LOCUS40135</name>
</gene>
<name>A0ABN9TL49_9DINO</name>
<evidence type="ECO:0000313" key="1">
    <source>
        <dbReference type="EMBL" id="CAK0846688.1"/>
    </source>
</evidence>
<comment type="caution">
    <text evidence="1">The sequence shown here is derived from an EMBL/GenBank/DDBJ whole genome shotgun (WGS) entry which is preliminary data.</text>
</comment>
<evidence type="ECO:0000313" key="2">
    <source>
        <dbReference type="Proteomes" id="UP001189429"/>
    </source>
</evidence>
<dbReference type="SUPFAM" id="SSF53098">
    <property type="entry name" value="Ribonuclease H-like"/>
    <property type="match status" value="1"/>
</dbReference>
<dbReference type="InterPro" id="IPR012337">
    <property type="entry name" value="RNaseH-like_sf"/>
</dbReference>